<feature type="domain" description="Pycsar effector protein" evidence="9">
    <location>
        <begin position="47"/>
        <end position="199"/>
    </location>
</feature>
<evidence type="ECO:0000313" key="10">
    <source>
        <dbReference type="EMBL" id="MBD8527161.1"/>
    </source>
</evidence>
<keyword evidence="4" id="KW-0547">Nucleotide-binding</keyword>
<evidence type="ECO:0000256" key="8">
    <source>
        <dbReference type="SAM" id="Phobius"/>
    </source>
</evidence>
<comment type="subcellular location">
    <subcellularLocation>
        <location evidence="1">Cell membrane</location>
    </subcellularLocation>
</comment>
<accession>A0AAW3ZM75</accession>
<evidence type="ECO:0000256" key="6">
    <source>
        <dbReference type="ARBA" id="ARBA00023118"/>
    </source>
</evidence>
<sequence length="207" mass="23196">MIRKLASLSIDPMFAGGVMSTTPSSAPQDADDVSPAAAIPERSSSDHLLRLFQQHHVQLSTMADTKASMIITISSIVLTIALGRLHDSEYRIALIVLTIFTMLALLMAIMAVLPKFRGVKRLDGPIPPGFNMMFFGHFTALPPERYIREMAERMMPGKAYETVLMDVYGLGQYLAQHKYPYLRWAYVFFLSGFVLACLAQLWQVMFT</sequence>
<dbReference type="GO" id="GO:0051607">
    <property type="term" value="P:defense response to virus"/>
    <property type="evidence" value="ECO:0007669"/>
    <property type="project" value="UniProtKB-KW"/>
</dbReference>
<comment type="caution">
    <text evidence="10">The sequence shown here is derived from an EMBL/GenBank/DDBJ whole genome shotgun (WGS) entry which is preliminary data.</text>
</comment>
<feature type="transmembrane region" description="Helical" evidence="8">
    <location>
        <begin position="67"/>
        <end position="86"/>
    </location>
</feature>
<gene>
    <name evidence="10" type="ORF">IFO71_15570</name>
</gene>
<keyword evidence="11" id="KW-1185">Reference proteome</keyword>
<evidence type="ECO:0000313" key="11">
    <source>
        <dbReference type="Proteomes" id="UP000613768"/>
    </source>
</evidence>
<protein>
    <recommendedName>
        <fullName evidence="9">Pycsar effector protein domain-containing protein</fullName>
    </recommendedName>
</protein>
<reference evidence="10 11" key="1">
    <citation type="submission" date="2020-09" db="EMBL/GenBank/DDBJ databases">
        <title>Pseudoxanthomonas sp. CAU 1598 isolated from sand of Yaerae Beach.</title>
        <authorList>
            <person name="Kim W."/>
        </authorList>
    </citation>
    <scope>NUCLEOTIDE SEQUENCE [LARGE SCALE GENOMIC DNA]</scope>
    <source>
        <strain evidence="10 11">CAU 1598</strain>
    </source>
</reference>
<evidence type="ECO:0000256" key="3">
    <source>
        <dbReference type="ARBA" id="ARBA00022692"/>
    </source>
</evidence>
<dbReference type="Pfam" id="PF18967">
    <property type="entry name" value="PycTM"/>
    <property type="match status" value="1"/>
</dbReference>
<evidence type="ECO:0000256" key="5">
    <source>
        <dbReference type="ARBA" id="ARBA00022989"/>
    </source>
</evidence>
<keyword evidence="6" id="KW-0051">Antiviral defense</keyword>
<feature type="transmembrane region" description="Helical" evidence="8">
    <location>
        <begin position="184"/>
        <end position="202"/>
    </location>
</feature>
<name>A0AAW3ZM75_9GAMM</name>
<evidence type="ECO:0000256" key="4">
    <source>
        <dbReference type="ARBA" id="ARBA00022741"/>
    </source>
</evidence>
<dbReference type="GO" id="GO:0000166">
    <property type="term" value="F:nucleotide binding"/>
    <property type="evidence" value="ECO:0007669"/>
    <property type="project" value="UniProtKB-KW"/>
</dbReference>
<evidence type="ECO:0000256" key="7">
    <source>
        <dbReference type="ARBA" id="ARBA00023136"/>
    </source>
</evidence>
<dbReference type="GO" id="GO:0005886">
    <property type="term" value="C:plasma membrane"/>
    <property type="evidence" value="ECO:0007669"/>
    <property type="project" value="UniProtKB-SubCell"/>
</dbReference>
<keyword evidence="3 8" id="KW-0812">Transmembrane</keyword>
<feature type="transmembrane region" description="Helical" evidence="8">
    <location>
        <begin position="92"/>
        <end position="113"/>
    </location>
</feature>
<dbReference type="EMBL" id="JACYTR010000042">
    <property type="protein sequence ID" value="MBD8527161.1"/>
    <property type="molecule type" value="Genomic_DNA"/>
</dbReference>
<keyword evidence="5 8" id="KW-1133">Transmembrane helix</keyword>
<evidence type="ECO:0000259" key="9">
    <source>
        <dbReference type="Pfam" id="PF18967"/>
    </source>
</evidence>
<dbReference type="AlphaFoldDB" id="A0AAW3ZM75"/>
<dbReference type="Proteomes" id="UP000613768">
    <property type="component" value="Unassembled WGS sequence"/>
</dbReference>
<keyword evidence="2" id="KW-1003">Cell membrane</keyword>
<keyword evidence="7 8" id="KW-0472">Membrane</keyword>
<dbReference type="InterPro" id="IPR043760">
    <property type="entry name" value="PycTM_dom"/>
</dbReference>
<organism evidence="10 11">
    <name type="scientific">Pseudomarimonas arenosa</name>
    <dbReference type="NCBI Taxonomy" id="2774145"/>
    <lineage>
        <taxon>Bacteria</taxon>
        <taxon>Pseudomonadati</taxon>
        <taxon>Pseudomonadota</taxon>
        <taxon>Gammaproteobacteria</taxon>
        <taxon>Lysobacterales</taxon>
        <taxon>Lysobacteraceae</taxon>
        <taxon>Pseudomarimonas</taxon>
    </lineage>
</organism>
<dbReference type="RefSeq" id="WP_192030582.1">
    <property type="nucleotide sequence ID" value="NZ_JACYTR010000042.1"/>
</dbReference>
<proteinExistence type="predicted"/>
<evidence type="ECO:0000256" key="1">
    <source>
        <dbReference type="ARBA" id="ARBA00004236"/>
    </source>
</evidence>
<evidence type="ECO:0000256" key="2">
    <source>
        <dbReference type="ARBA" id="ARBA00022475"/>
    </source>
</evidence>